<gene>
    <name evidence="1" type="ORF">BN14_00023</name>
</gene>
<protein>
    <submittedName>
        <fullName evidence="1">Uncharacterized protein</fullName>
    </submittedName>
</protein>
<accession>M5BI18</accession>
<evidence type="ECO:0000313" key="1">
    <source>
        <dbReference type="EMBL" id="CCO26009.1"/>
    </source>
</evidence>
<dbReference type="HOGENOM" id="CLU_1094905_0_0_1"/>
<name>M5BI18_THACB</name>
<dbReference type="Proteomes" id="UP000012065">
    <property type="component" value="Unassembled WGS sequence"/>
</dbReference>
<organism evidence="1 2">
    <name type="scientific">Thanatephorus cucumeris (strain AG1-IB / isolate 7/3/14)</name>
    <name type="common">Lettuce bottom rot fungus</name>
    <name type="synonym">Rhizoctonia solani</name>
    <dbReference type="NCBI Taxonomy" id="1108050"/>
    <lineage>
        <taxon>Eukaryota</taxon>
        <taxon>Fungi</taxon>
        <taxon>Dikarya</taxon>
        <taxon>Basidiomycota</taxon>
        <taxon>Agaricomycotina</taxon>
        <taxon>Agaricomycetes</taxon>
        <taxon>Cantharellales</taxon>
        <taxon>Ceratobasidiaceae</taxon>
        <taxon>Rhizoctonia</taxon>
        <taxon>Rhizoctonia solani AG-1</taxon>
    </lineage>
</organism>
<reference evidence="1 2" key="1">
    <citation type="journal article" date="2013" name="J. Biotechnol.">
        <title>Establishment and interpretation of the genome sequence of the phytopathogenic fungus Rhizoctonia solani AG1-IB isolate 7/3/14.</title>
        <authorList>
            <person name="Wibberg D.W."/>
            <person name="Jelonek L.J."/>
            <person name="Rupp O.R."/>
            <person name="Hennig M.H."/>
            <person name="Eikmeyer F.E."/>
            <person name="Goesmann A.G."/>
            <person name="Hartmann A.H."/>
            <person name="Borriss R.B."/>
            <person name="Grosch R.G."/>
            <person name="Puehler A.P."/>
            <person name="Schlueter A.S."/>
        </authorList>
    </citation>
    <scope>NUCLEOTIDE SEQUENCE [LARGE SCALE GENOMIC DNA]</scope>
    <source>
        <strain evidence="2">AG1-IB / isolate 7/3/14</strain>
    </source>
</reference>
<evidence type="ECO:0000313" key="2">
    <source>
        <dbReference type="Proteomes" id="UP000012065"/>
    </source>
</evidence>
<sequence>MRADAGHAQGHARRRTVETIPGVEVAIHPDAVSRRSVGPLGGRATLLVEDQRLLGEDAGLRLRSRGRLRRLPRPAVALLVAVAGTTHQRARAAETTHPLLAVAETLHLGAEAALRLVTAEKVLRPVIVAETTRLGTVAGMIRLPQAVVVPVLLAIAVETLLRPVTVVGIVPPTTVAGTTRPPGTVVGPVHHVIAEGTSRRAVGTALLHQGVTETVHHARLATVLLRPPVGGKRKDLVIRCCFMLDKCTCFSLWR</sequence>
<dbReference type="AlphaFoldDB" id="M5BI18"/>
<dbReference type="EMBL" id="CAOJ01000035">
    <property type="protein sequence ID" value="CCO26009.1"/>
    <property type="molecule type" value="Genomic_DNA"/>
</dbReference>
<comment type="caution">
    <text evidence="1">The sequence shown here is derived from an EMBL/GenBank/DDBJ whole genome shotgun (WGS) entry which is preliminary data.</text>
</comment>
<proteinExistence type="predicted"/>